<proteinExistence type="predicted"/>
<protein>
    <submittedName>
        <fullName evidence="1">Uncharacterized protein</fullName>
    </submittedName>
</protein>
<reference evidence="1" key="1">
    <citation type="submission" date="2020-04" db="EMBL/GenBank/DDBJ databases">
        <authorList>
            <person name="Chiriac C."/>
            <person name="Salcher M."/>
            <person name="Ghai R."/>
            <person name="Kavagutti S V."/>
        </authorList>
    </citation>
    <scope>NUCLEOTIDE SEQUENCE</scope>
</reference>
<evidence type="ECO:0000313" key="1">
    <source>
        <dbReference type="EMBL" id="CAB4153801.1"/>
    </source>
</evidence>
<dbReference type="EMBL" id="LR796595">
    <property type="protein sequence ID" value="CAB4153801.1"/>
    <property type="molecule type" value="Genomic_DNA"/>
</dbReference>
<organism evidence="1">
    <name type="scientific">uncultured Caudovirales phage</name>
    <dbReference type="NCBI Taxonomy" id="2100421"/>
    <lineage>
        <taxon>Viruses</taxon>
        <taxon>Duplodnaviria</taxon>
        <taxon>Heunggongvirae</taxon>
        <taxon>Uroviricota</taxon>
        <taxon>Caudoviricetes</taxon>
        <taxon>Peduoviridae</taxon>
        <taxon>Maltschvirus</taxon>
        <taxon>Maltschvirus maltsch</taxon>
    </lineage>
</organism>
<accession>A0A6J5N6Y7</accession>
<sequence>MKTQSYQIQQKTLDLAKSIVSGSVSLSVLEMDLTIQETLYKPVIRGIFKNENGKVGYAVVKVLVNRFIDSFGFSTKLSETQLEILTIDTLQKFAYDSLEDIVLFFKLARSGTFGTTKRGVDSNLIFGEWFPMFMEMKAEAREREHLRQKKQTDESLLSIEDVKKSYEKIKPNNSFRDRVLNYIDKITDGITRIELEDLIQAWSEDEQKKPYLRELKAKRLIIK</sequence>
<name>A0A6J5N6Y7_9CAUD</name>
<gene>
    <name evidence="1" type="ORF">UFOVP638_27</name>
</gene>